<dbReference type="Pfam" id="PF17801">
    <property type="entry name" value="Melibiase_C"/>
    <property type="match status" value="1"/>
</dbReference>
<dbReference type="InterPro" id="IPR041233">
    <property type="entry name" value="Melibiase_C"/>
</dbReference>
<feature type="chain" id="PRO_5034835870" description="Alpha-galactosidase" evidence="8">
    <location>
        <begin position="41"/>
        <end position="572"/>
    </location>
</feature>
<dbReference type="InterPro" id="IPR002241">
    <property type="entry name" value="Glyco_hydro_27"/>
</dbReference>
<evidence type="ECO:0000256" key="1">
    <source>
        <dbReference type="ARBA" id="ARBA00001255"/>
    </source>
</evidence>
<protein>
    <recommendedName>
        <fullName evidence="3 7">Alpha-galactosidase</fullName>
        <ecNumber evidence="3 7">3.2.1.22</ecNumber>
    </recommendedName>
    <alternativeName>
        <fullName evidence="7">Melibiase</fullName>
    </alternativeName>
</protein>
<comment type="similarity">
    <text evidence="2 7">Belongs to the glycosyl hydrolase 27 family.</text>
</comment>
<reference evidence="10" key="1">
    <citation type="journal article" date="2020" name="Phytopathology">
        <title>Genome sequence and comparative analysis of Colletotrichum gloeosporioides isolated from Liriodendron leaves.</title>
        <authorList>
            <person name="Fu F.F."/>
            <person name="Hao Z."/>
            <person name="Wang P."/>
            <person name="Lu Y."/>
            <person name="Xue L.J."/>
            <person name="Wei G."/>
            <person name="Tian Y."/>
            <person name="Baishi H."/>
            <person name="Xu H."/>
            <person name="Shi J."/>
            <person name="Cheng T."/>
            <person name="Wang G."/>
            <person name="Yi Y."/>
            <person name="Chen J."/>
        </authorList>
    </citation>
    <scope>NUCLEOTIDE SEQUENCE</scope>
    <source>
        <strain evidence="10">Lc1</strain>
    </source>
</reference>
<dbReference type="SUPFAM" id="SSF51011">
    <property type="entry name" value="Glycosyl hydrolase domain"/>
    <property type="match status" value="1"/>
</dbReference>
<feature type="signal peptide" evidence="8">
    <location>
        <begin position="1"/>
        <end position="40"/>
    </location>
</feature>
<dbReference type="CDD" id="cd04081">
    <property type="entry name" value="CBM35_galactosidase-like"/>
    <property type="match status" value="1"/>
</dbReference>
<reference evidence="10" key="2">
    <citation type="submission" date="2020-03" db="EMBL/GenBank/DDBJ databases">
        <authorList>
            <person name="Fu F.-F."/>
            <person name="Chen J."/>
        </authorList>
    </citation>
    <scope>NUCLEOTIDE SEQUENCE</scope>
    <source>
        <strain evidence="10">Lc1</strain>
    </source>
</reference>
<dbReference type="EMBL" id="WVTB01000011">
    <property type="protein sequence ID" value="KAF3810528.1"/>
    <property type="molecule type" value="Genomic_DNA"/>
</dbReference>
<organism evidence="10 11">
    <name type="scientific">Colletotrichum gloeosporioides</name>
    <name type="common">Anthracnose fungus</name>
    <name type="synonym">Glomerella cingulata</name>
    <dbReference type="NCBI Taxonomy" id="474922"/>
    <lineage>
        <taxon>Eukaryota</taxon>
        <taxon>Fungi</taxon>
        <taxon>Dikarya</taxon>
        <taxon>Ascomycota</taxon>
        <taxon>Pezizomycotina</taxon>
        <taxon>Sordariomycetes</taxon>
        <taxon>Hypocreomycetidae</taxon>
        <taxon>Glomerellales</taxon>
        <taxon>Glomerellaceae</taxon>
        <taxon>Colletotrichum</taxon>
        <taxon>Colletotrichum gloeosporioides species complex</taxon>
    </lineage>
</organism>
<dbReference type="EC" id="3.2.1.22" evidence="3 7"/>
<comment type="catalytic activity">
    <reaction evidence="1 7">
        <text>Hydrolysis of terminal, non-reducing alpha-D-galactose residues in alpha-D-galactosides, including galactose oligosaccharides, galactomannans and galactolipids.</text>
        <dbReference type="EC" id="3.2.1.22"/>
    </reaction>
</comment>
<accession>A0A8H4FQ74</accession>
<evidence type="ECO:0000256" key="6">
    <source>
        <dbReference type="ARBA" id="ARBA00023295"/>
    </source>
</evidence>
<evidence type="ECO:0000259" key="9">
    <source>
        <dbReference type="Pfam" id="PF17801"/>
    </source>
</evidence>
<keyword evidence="6 7" id="KW-0326">Glycosidase</keyword>
<dbReference type="GO" id="GO:0005975">
    <property type="term" value="P:carbohydrate metabolic process"/>
    <property type="evidence" value="ECO:0007669"/>
    <property type="project" value="InterPro"/>
</dbReference>
<evidence type="ECO:0000256" key="4">
    <source>
        <dbReference type="ARBA" id="ARBA00022729"/>
    </source>
</evidence>
<dbReference type="Gene3D" id="3.20.20.70">
    <property type="entry name" value="Aldolase class I"/>
    <property type="match status" value="1"/>
</dbReference>
<evidence type="ECO:0000256" key="8">
    <source>
        <dbReference type="SAM" id="SignalP"/>
    </source>
</evidence>
<sequence>ALIETLYRPGSTTSIHCSSSAAMASVAFALLTALASRASAKTVKTPTPQMGWNSYNYYNCYPNETIIKENAHAVVDTGLAEAGYSTVTTDCGWPAKDRDANGELVWNPALFPSGGAKELGDYLHNLGLKFGVYSGGGYFQCGSTDQPASLDHELTDAKSFAAWGADILKYDNCYPIDPTVMVDYVSEEAISPDRFVTMAEAMNTTDRDMVYQGCQWGTGTDLGVWVPKIGNSWRISNDIYNSWRSIWRITNQVVPFYKYTGPGAFPDMDMLIVGLNALSVEEERFHMGMWSINKSPLTLGAPAIPALVPEHTLSIVANKEVIAINQDPLAKQAQLVRRFTEEEWDVWAGELSGDRLVVGIANWKNDSQAISFDVADVLGLSSANARDVWAASDVGSILGTYETTLVGHELRLLVLSDLSRAEPVHSSTGYYTATTNGTLSGSAAAVACGSGGCLPSGSKVGNIGSGAAVKFEGVEAKSEGKKLLGVDFINYDVALDTAWGFGANVRNMTVSVNGGTAKRWAFPISGGNWFDTGRLLVEVDGFKGDSSNTVEFKNVGSEWAPDLVGFEVFESA</sequence>
<dbReference type="Gene3D" id="2.60.120.260">
    <property type="entry name" value="Galactose-binding domain-like"/>
    <property type="match status" value="1"/>
</dbReference>
<proteinExistence type="inferred from homology"/>
<dbReference type="InterPro" id="IPR013780">
    <property type="entry name" value="Glyco_hydro_b"/>
</dbReference>
<dbReference type="SUPFAM" id="SSF51445">
    <property type="entry name" value="(Trans)glycosidases"/>
    <property type="match status" value="1"/>
</dbReference>
<gene>
    <name evidence="10" type="ORF">GCG54_00013768</name>
</gene>
<keyword evidence="7" id="KW-1015">Disulfide bond</keyword>
<dbReference type="FunFam" id="3.20.20.70:FF:000197">
    <property type="entry name" value="Alpha-galactosidase"/>
    <property type="match status" value="1"/>
</dbReference>
<dbReference type="RefSeq" id="XP_045269687.1">
    <property type="nucleotide sequence ID" value="XM_045413616.1"/>
</dbReference>
<keyword evidence="5 7" id="KW-0378">Hydrolase</keyword>
<feature type="domain" description="Alpha galactosidase C-terminal" evidence="9">
    <location>
        <begin position="342"/>
        <end position="415"/>
    </location>
</feature>
<dbReference type="PRINTS" id="PR00740">
    <property type="entry name" value="GLHYDRLASE27"/>
</dbReference>
<dbReference type="InterPro" id="IPR013785">
    <property type="entry name" value="Aldolase_TIM"/>
</dbReference>
<keyword evidence="4 8" id="KW-0732">Signal</keyword>
<comment type="caution">
    <text evidence="10">The sequence shown here is derived from an EMBL/GenBank/DDBJ whole genome shotgun (WGS) entry which is preliminary data.</text>
</comment>
<evidence type="ECO:0000256" key="7">
    <source>
        <dbReference type="RuleBase" id="RU361168"/>
    </source>
</evidence>
<evidence type="ECO:0000313" key="10">
    <source>
        <dbReference type="EMBL" id="KAF3810528.1"/>
    </source>
</evidence>
<feature type="non-terminal residue" evidence="10">
    <location>
        <position position="1"/>
    </location>
</feature>
<dbReference type="CDD" id="cd14792">
    <property type="entry name" value="GH27"/>
    <property type="match status" value="1"/>
</dbReference>
<keyword evidence="11" id="KW-1185">Reference proteome</keyword>
<dbReference type="Gene3D" id="2.60.40.1180">
    <property type="entry name" value="Golgi alpha-mannosidase II"/>
    <property type="match status" value="1"/>
</dbReference>
<name>A0A8H4FQ74_COLGL</name>
<dbReference type="Pfam" id="PF16499">
    <property type="entry name" value="Melibiase_2"/>
    <property type="match status" value="1"/>
</dbReference>
<evidence type="ECO:0000256" key="3">
    <source>
        <dbReference type="ARBA" id="ARBA00012755"/>
    </source>
</evidence>
<evidence type="ECO:0000256" key="2">
    <source>
        <dbReference type="ARBA" id="ARBA00009743"/>
    </source>
</evidence>
<dbReference type="InterPro" id="IPR017853">
    <property type="entry name" value="GH"/>
</dbReference>
<dbReference type="Proteomes" id="UP000613401">
    <property type="component" value="Unassembled WGS sequence"/>
</dbReference>
<dbReference type="GO" id="GO:0004557">
    <property type="term" value="F:alpha-galactosidase activity"/>
    <property type="evidence" value="ECO:0007669"/>
    <property type="project" value="UniProtKB-EC"/>
</dbReference>
<dbReference type="AlphaFoldDB" id="A0A8H4FQ74"/>
<dbReference type="PANTHER" id="PTHR11452">
    <property type="entry name" value="ALPHA-GALACTOSIDASE/ALPHA-N-ACETYLGALACTOSAMINIDASE"/>
    <property type="match status" value="1"/>
</dbReference>
<evidence type="ECO:0000256" key="5">
    <source>
        <dbReference type="ARBA" id="ARBA00022801"/>
    </source>
</evidence>
<evidence type="ECO:0000313" key="11">
    <source>
        <dbReference type="Proteomes" id="UP000613401"/>
    </source>
</evidence>
<dbReference type="GeneID" id="69020884"/>
<dbReference type="PANTHER" id="PTHR11452:SF75">
    <property type="entry name" value="ALPHA-GALACTOSIDASE MEL1"/>
    <property type="match status" value="1"/>
</dbReference>